<organism evidence="1 2">
    <name type="scientific">Araneus ventricosus</name>
    <name type="common">Orbweaver spider</name>
    <name type="synonym">Epeira ventricosa</name>
    <dbReference type="NCBI Taxonomy" id="182803"/>
    <lineage>
        <taxon>Eukaryota</taxon>
        <taxon>Metazoa</taxon>
        <taxon>Ecdysozoa</taxon>
        <taxon>Arthropoda</taxon>
        <taxon>Chelicerata</taxon>
        <taxon>Arachnida</taxon>
        <taxon>Araneae</taxon>
        <taxon>Araneomorphae</taxon>
        <taxon>Entelegynae</taxon>
        <taxon>Araneoidea</taxon>
        <taxon>Araneidae</taxon>
        <taxon>Araneus</taxon>
    </lineage>
</organism>
<proteinExistence type="predicted"/>
<dbReference type="AlphaFoldDB" id="A0A4Y2CG85"/>
<dbReference type="OrthoDB" id="6246393at2759"/>
<dbReference type="GO" id="GO:0003676">
    <property type="term" value="F:nucleic acid binding"/>
    <property type="evidence" value="ECO:0007669"/>
    <property type="project" value="InterPro"/>
</dbReference>
<sequence length="120" mass="13486">MPGPANTAIGPIDDWKHVAWSDESRFQLYRADGRVRVWRKPHKSMGPTCQQGTVQSGGASVVVWSLCSWSEMEPLIRLETALTGDNRTMRHPTRQDLLLSGSRNTFLRLDTSIGHLNLQT</sequence>
<comment type="caution">
    <text evidence="1">The sequence shown here is derived from an EMBL/GenBank/DDBJ whole genome shotgun (WGS) entry which is preliminary data.</text>
</comment>
<protein>
    <recommendedName>
        <fullName evidence="3">Transposable element Tc1 transposase</fullName>
    </recommendedName>
</protein>
<dbReference type="Proteomes" id="UP000499080">
    <property type="component" value="Unassembled WGS sequence"/>
</dbReference>
<evidence type="ECO:0008006" key="3">
    <source>
        <dbReference type="Google" id="ProtNLM"/>
    </source>
</evidence>
<dbReference type="EMBL" id="BGPR01000184">
    <property type="protein sequence ID" value="GBM02866.1"/>
    <property type="molecule type" value="Genomic_DNA"/>
</dbReference>
<evidence type="ECO:0000313" key="2">
    <source>
        <dbReference type="Proteomes" id="UP000499080"/>
    </source>
</evidence>
<reference evidence="1 2" key="1">
    <citation type="journal article" date="2019" name="Sci. Rep.">
        <title>Orb-weaving spider Araneus ventricosus genome elucidates the spidroin gene catalogue.</title>
        <authorList>
            <person name="Kono N."/>
            <person name="Nakamura H."/>
            <person name="Ohtoshi R."/>
            <person name="Moran D.A.P."/>
            <person name="Shinohara A."/>
            <person name="Yoshida Y."/>
            <person name="Fujiwara M."/>
            <person name="Mori M."/>
            <person name="Tomita M."/>
            <person name="Arakawa K."/>
        </authorList>
    </citation>
    <scope>NUCLEOTIDE SEQUENCE [LARGE SCALE GENOMIC DNA]</scope>
</reference>
<dbReference type="InterPro" id="IPR036397">
    <property type="entry name" value="RNaseH_sf"/>
</dbReference>
<gene>
    <name evidence="1" type="ORF">AVEN_52041_1</name>
</gene>
<accession>A0A4Y2CG85</accession>
<dbReference type="Gene3D" id="3.30.420.10">
    <property type="entry name" value="Ribonuclease H-like superfamily/Ribonuclease H"/>
    <property type="match status" value="1"/>
</dbReference>
<name>A0A4Y2CG85_ARAVE</name>
<keyword evidence="2" id="KW-1185">Reference proteome</keyword>
<evidence type="ECO:0000313" key="1">
    <source>
        <dbReference type="EMBL" id="GBM02866.1"/>
    </source>
</evidence>